<dbReference type="InterPro" id="IPR001296">
    <property type="entry name" value="Glyco_trans_1"/>
</dbReference>
<sequence>MKTILILIDQLYNHGGIEKLVAIKANYWSEKFGYNVIIVSTEQQNKPPVYHLSDKVEFIDIGIRYHRSISFFHPKNFKKIYFNVKELKKILYKRKPDFVLVASHIPMTYILPFLNTKIKIIKEFHYSKFNRKKSRKERIFSSIEKQYDYLVVLSPEEKTFYPSNNVKVIPNPVISLPKAVADINEKPYIAGAILRFAPVKQIEKMVEVWELFYRQNSNWKLYIYGATDNDYFENILKLVTAKNLEETIIFQGQTDNVAEAISDMKLMLMTSANECFPMVILEANSCGVPVISFDSPTGPRNIITHNFDGIIVPLNDCAKFADELDHLAKDEIKLKTLSENAVSTANKYLIDDVMLLWKNEIFDNNA</sequence>
<organism evidence="3 4">
    <name type="scientific">Kaistella daneshvariae</name>
    <dbReference type="NCBI Taxonomy" id="2487074"/>
    <lineage>
        <taxon>Bacteria</taxon>
        <taxon>Pseudomonadati</taxon>
        <taxon>Bacteroidota</taxon>
        <taxon>Flavobacteriia</taxon>
        <taxon>Flavobacteriales</taxon>
        <taxon>Weeksellaceae</taxon>
        <taxon>Chryseobacterium group</taxon>
        <taxon>Kaistella</taxon>
    </lineage>
</organism>
<gene>
    <name evidence="3" type="ORF">EIB71_02550</name>
</gene>
<dbReference type="Pfam" id="PF00534">
    <property type="entry name" value="Glycos_transf_1"/>
    <property type="match status" value="1"/>
</dbReference>
<feature type="domain" description="Glycosyl transferase family 1" evidence="1">
    <location>
        <begin position="181"/>
        <end position="341"/>
    </location>
</feature>
<dbReference type="Gene3D" id="3.40.50.2000">
    <property type="entry name" value="Glycogen Phosphorylase B"/>
    <property type="match status" value="2"/>
</dbReference>
<evidence type="ECO:0000259" key="1">
    <source>
        <dbReference type="Pfam" id="PF00534"/>
    </source>
</evidence>
<reference evidence="3 4" key="1">
    <citation type="submission" date="2018-11" db="EMBL/GenBank/DDBJ databases">
        <title>Proposal to divide the Flavobacteriaceae and reorganize its genera based on Amino Acid Identity values calculated from whole genome sequences.</title>
        <authorList>
            <person name="Nicholson A.C."/>
            <person name="Gulvik C.A."/>
            <person name="Whitney A.M."/>
            <person name="Humrighouse B.W."/>
            <person name="Bell M."/>
            <person name="Holmes B."/>
            <person name="Steigerwalt A.G."/>
            <person name="Villarma A."/>
            <person name="Sheth M."/>
            <person name="Batra D."/>
            <person name="Pryor J."/>
            <person name="Bernardet J.-F."/>
            <person name="Hugo C."/>
            <person name="Kampfer P."/>
            <person name="Newman J.D."/>
            <person name="McQuiston J.R."/>
        </authorList>
    </citation>
    <scope>NUCLEOTIDE SEQUENCE [LARGE SCALE GENOMIC DNA]</scope>
    <source>
        <strain evidence="3 4">H3001</strain>
    </source>
</reference>
<protein>
    <submittedName>
        <fullName evidence="3">Glycosyltransferase family 4 protein</fullName>
    </submittedName>
</protein>
<name>A0ABM7C6M2_9FLAO</name>
<evidence type="ECO:0000313" key="4">
    <source>
        <dbReference type="Proteomes" id="UP000274483"/>
    </source>
</evidence>
<accession>A0ABM7C6M2</accession>
<dbReference type="Proteomes" id="UP000274483">
    <property type="component" value="Chromosome"/>
</dbReference>
<dbReference type="EMBL" id="CP034158">
    <property type="protein sequence ID" value="AZI66626.1"/>
    <property type="molecule type" value="Genomic_DNA"/>
</dbReference>
<dbReference type="InterPro" id="IPR028098">
    <property type="entry name" value="Glyco_trans_4-like_N"/>
</dbReference>
<evidence type="ECO:0000259" key="2">
    <source>
        <dbReference type="Pfam" id="PF13439"/>
    </source>
</evidence>
<dbReference type="PANTHER" id="PTHR12526">
    <property type="entry name" value="GLYCOSYLTRANSFERASE"/>
    <property type="match status" value="1"/>
</dbReference>
<keyword evidence="4" id="KW-1185">Reference proteome</keyword>
<dbReference type="PANTHER" id="PTHR12526:SF630">
    <property type="entry name" value="GLYCOSYLTRANSFERASE"/>
    <property type="match status" value="1"/>
</dbReference>
<proteinExistence type="predicted"/>
<feature type="domain" description="Glycosyltransferase subfamily 4-like N-terminal" evidence="2">
    <location>
        <begin position="15"/>
        <end position="173"/>
    </location>
</feature>
<evidence type="ECO:0000313" key="3">
    <source>
        <dbReference type="EMBL" id="AZI66626.1"/>
    </source>
</evidence>
<dbReference type="SUPFAM" id="SSF53756">
    <property type="entry name" value="UDP-Glycosyltransferase/glycogen phosphorylase"/>
    <property type="match status" value="1"/>
</dbReference>
<dbReference type="RefSeq" id="WP_124757221.1">
    <property type="nucleotide sequence ID" value="NZ_CBCRWA010000003.1"/>
</dbReference>
<dbReference type="Pfam" id="PF13439">
    <property type="entry name" value="Glyco_transf_4"/>
    <property type="match status" value="1"/>
</dbReference>